<organism evidence="2 3">
    <name type="scientific">Eumeta variegata</name>
    <name type="common">Bagworm moth</name>
    <name type="synonym">Eumeta japonica</name>
    <dbReference type="NCBI Taxonomy" id="151549"/>
    <lineage>
        <taxon>Eukaryota</taxon>
        <taxon>Metazoa</taxon>
        <taxon>Ecdysozoa</taxon>
        <taxon>Arthropoda</taxon>
        <taxon>Hexapoda</taxon>
        <taxon>Insecta</taxon>
        <taxon>Pterygota</taxon>
        <taxon>Neoptera</taxon>
        <taxon>Endopterygota</taxon>
        <taxon>Lepidoptera</taxon>
        <taxon>Glossata</taxon>
        <taxon>Ditrysia</taxon>
        <taxon>Tineoidea</taxon>
        <taxon>Psychidae</taxon>
        <taxon>Oiketicinae</taxon>
        <taxon>Eumeta</taxon>
    </lineage>
</organism>
<feature type="transmembrane region" description="Helical" evidence="1">
    <location>
        <begin position="293"/>
        <end position="311"/>
    </location>
</feature>
<keyword evidence="3" id="KW-1185">Reference proteome</keyword>
<keyword evidence="1" id="KW-0472">Membrane</keyword>
<feature type="transmembrane region" description="Helical" evidence="1">
    <location>
        <begin position="258"/>
        <end position="278"/>
    </location>
</feature>
<evidence type="ECO:0000256" key="1">
    <source>
        <dbReference type="SAM" id="Phobius"/>
    </source>
</evidence>
<proteinExistence type="predicted"/>
<accession>A0A4C1UYH5</accession>
<sequence length="455" mass="52178">MTENPLQGATLVIALSKALKGSAATWLSQVSFTGITWELFKEVFLARYDSVETSAATLIIINNSRPMEGEFLSAYENRLMTTLTSRWTKLNPKEIEIAVSFVLAHIAQFDSRIRRLAFTTDNLSITKLQQDHIVAQCTIASGEVANTKAHAAGGSVMWLAAERRVDVSELKPASGTLTRFATVEFSLLLQYYLSGIEKIEWILIMMLGLITLRTMTILMVVRMFNSELINDYISVITEIDETLGTSSFKSTDRSLMRLLVLIWSLALTKFVFDFEIIFSQNAAIVMVHNINNFQLYSSGMTFFYYLSLLTLRLKALKKYVGVDDILIRDTEMTKPQLILSEEFIKNEFAYYSKLNTLSLIPVTRILKECWPATLTRDCLRETEDDGRDRRRRCGAYRWERGLYYWLPITSSHNFLQNVDLCLLPYKATYLLPNRVLRKWGVQWAIRQQSNPSRDC</sequence>
<keyword evidence="1" id="KW-0812">Transmembrane</keyword>
<evidence type="ECO:0000313" key="3">
    <source>
        <dbReference type="Proteomes" id="UP000299102"/>
    </source>
</evidence>
<evidence type="ECO:0008006" key="4">
    <source>
        <dbReference type="Google" id="ProtNLM"/>
    </source>
</evidence>
<keyword evidence="1" id="KW-1133">Transmembrane helix</keyword>
<dbReference type="EMBL" id="BGZK01000244">
    <property type="protein sequence ID" value="GBP31290.1"/>
    <property type="molecule type" value="Genomic_DNA"/>
</dbReference>
<reference evidence="2 3" key="1">
    <citation type="journal article" date="2019" name="Commun. Biol.">
        <title>The bagworm genome reveals a unique fibroin gene that provides high tensile strength.</title>
        <authorList>
            <person name="Kono N."/>
            <person name="Nakamura H."/>
            <person name="Ohtoshi R."/>
            <person name="Tomita M."/>
            <person name="Numata K."/>
            <person name="Arakawa K."/>
        </authorList>
    </citation>
    <scope>NUCLEOTIDE SEQUENCE [LARGE SCALE GENOMIC DNA]</scope>
</reference>
<dbReference type="AlphaFoldDB" id="A0A4C1UYH5"/>
<feature type="transmembrane region" description="Helical" evidence="1">
    <location>
        <begin position="201"/>
        <end position="221"/>
    </location>
</feature>
<comment type="caution">
    <text evidence="2">The sequence shown here is derived from an EMBL/GenBank/DDBJ whole genome shotgun (WGS) entry which is preliminary data.</text>
</comment>
<name>A0A4C1UYH5_EUMVA</name>
<evidence type="ECO:0000313" key="2">
    <source>
        <dbReference type="EMBL" id="GBP31290.1"/>
    </source>
</evidence>
<gene>
    <name evidence="2" type="ORF">EVAR_31415_1</name>
</gene>
<protein>
    <recommendedName>
        <fullName evidence="4">Retrotransposon gag domain-containing protein</fullName>
    </recommendedName>
</protein>
<dbReference type="OrthoDB" id="116216at2759"/>
<dbReference type="Proteomes" id="UP000299102">
    <property type="component" value="Unassembled WGS sequence"/>
</dbReference>